<dbReference type="Proteomes" id="UP001153636">
    <property type="component" value="Chromosome 8"/>
</dbReference>
<feature type="compositionally biased region" description="Low complexity" evidence="1">
    <location>
        <begin position="44"/>
        <end position="56"/>
    </location>
</feature>
<dbReference type="AlphaFoldDB" id="A0A9P0D925"/>
<reference evidence="2" key="1">
    <citation type="submission" date="2022-01" db="EMBL/GenBank/DDBJ databases">
        <authorList>
            <person name="King R."/>
        </authorList>
    </citation>
    <scope>NUCLEOTIDE SEQUENCE</scope>
</reference>
<evidence type="ECO:0000313" key="2">
    <source>
        <dbReference type="EMBL" id="CAH1114676.1"/>
    </source>
</evidence>
<gene>
    <name evidence="2" type="ORF">PSYICH_LOCUS14737</name>
</gene>
<accession>A0A9P0D925</accession>
<proteinExistence type="predicted"/>
<protein>
    <submittedName>
        <fullName evidence="2">Uncharacterized protein</fullName>
    </submittedName>
</protein>
<feature type="compositionally biased region" description="Acidic residues" evidence="1">
    <location>
        <begin position="57"/>
        <end position="75"/>
    </location>
</feature>
<organism evidence="2 3">
    <name type="scientific">Psylliodes chrysocephalus</name>
    <dbReference type="NCBI Taxonomy" id="3402493"/>
    <lineage>
        <taxon>Eukaryota</taxon>
        <taxon>Metazoa</taxon>
        <taxon>Ecdysozoa</taxon>
        <taxon>Arthropoda</taxon>
        <taxon>Hexapoda</taxon>
        <taxon>Insecta</taxon>
        <taxon>Pterygota</taxon>
        <taxon>Neoptera</taxon>
        <taxon>Endopterygota</taxon>
        <taxon>Coleoptera</taxon>
        <taxon>Polyphaga</taxon>
        <taxon>Cucujiformia</taxon>
        <taxon>Chrysomeloidea</taxon>
        <taxon>Chrysomelidae</taxon>
        <taxon>Galerucinae</taxon>
        <taxon>Alticini</taxon>
        <taxon>Psylliodes</taxon>
    </lineage>
</organism>
<keyword evidence="3" id="KW-1185">Reference proteome</keyword>
<sequence length="154" mass="17414">MSNPKSNQIMTSISDSKCLKKLFKDTGLLVTPEIKAPTKNYTTQKKKQNVVVSSDSSESEEEVQYADSEDDMDPEEDVDCPFCLESFSSDKAGEKWEFSLTEPPLLKQVSEDDLQEIVKDYSNYLVITEIMQLPCHTQAIVRAVKLVTVFFISD</sequence>
<name>A0A9P0D925_9CUCU</name>
<dbReference type="EMBL" id="OV651820">
    <property type="protein sequence ID" value="CAH1114676.1"/>
    <property type="molecule type" value="Genomic_DNA"/>
</dbReference>
<evidence type="ECO:0000313" key="3">
    <source>
        <dbReference type="Proteomes" id="UP001153636"/>
    </source>
</evidence>
<evidence type="ECO:0000256" key="1">
    <source>
        <dbReference type="SAM" id="MobiDB-lite"/>
    </source>
</evidence>
<feature type="region of interest" description="Disordered" evidence="1">
    <location>
        <begin position="44"/>
        <end position="75"/>
    </location>
</feature>